<evidence type="ECO:0000256" key="7">
    <source>
        <dbReference type="ARBA" id="ARBA00023242"/>
    </source>
</evidence>
<evidence type="ECO:0000313" key="10">
    <source>
        <dbReference type="EMBL" id="PIA17820.1"/>
    </source>
</evidence>
<dbReference type="GO" id="GO:0033557">
    <property type="term" value="C:Slx1-Slx4 complex"/>
    <property type="evidence" value="ECO:0007669"/>
    <property type="project" value="UniProtKB-UniRule"/>
</dbReference>
<evidence type="ECO:0000313" key="11">
    <source>
        <dbReference type="Proteomes" id="UP000242474"/>
    </source>
</evidence>
<dbReference type="InterPro" id="IPR048749">
    <property type="entry name" value="SLX1_C"/>
</dbReference>
<evidence type="ECO:0000256" key="4">
    <source>
        <dbReference type="ARBA" id="ARBA00022801"/>
    </source>
</evidence>
<comment type="caution">
    <text evidence="8">Lacks conserved residue(s) required for the propagation of feature annotation.</text>
</comment>
<dbReference type="InterPro" id="IPR050381">
    <property type="entry name" value="SLX1_endonuclease"/>
</dbReference>
<comment type="subcellular location">
    <subcellularLocation>
        <location evidence="8">Nucleus</location>
    </subcellularLocation>
</comment>
<comment type="subunit">
    <text evidence="8">Forms a heterodimer with SLX4.</text>
</comment>
<evidence type="ECO:0000256" key="3">
    <source>
        <dbReference type="ARBA" id="ARBA00022763"/>
    </source>
</evidence>
<dbReference type="OrthoDB" id="24645at2759"/>
<evidence type="ECO:0000256" key="6">
    <source>
        <dbReference type="ARBA" id="ARBA00023204"/>
    </source>
</evidence>
<keyword evidence="3 8" id="KW-0227">DNA damage</keyword>
<keyword evidence="6 8" id="KW-0234">DNA repair</keyword>
<dbReference type="SUPFAM" id="SSF82771">
    <property type="entry name" value="GIY-YIG endonuclease"/>
    <property type="match status" value="1"/>
</dbReference>
<keyword evidence="11" id="KW-1185">Reference proteome</keyword>
<feature type="domain" description="GIY-YIG" evidence="9">
    <location>
        <begin position="14"/>
        <end position="96"/>
    </location>
</feature>
<gene>
    <name evidence="10" type="ORF">COEREDRAFT_7014</name>
</gene>
<dbReference type="InterPro" id="IPR035901">
    <property type="entry name" value="GIY-YIG_endonuc_sf"/>
</dbReference>
<comment type="function">
    <text evidence="8">Catalytic subunit of the SLX1-SLX4 structure-specific endonuclease that resolves DNA secondary structures generated during DNA repair and recombination. Has endonuclease activity towards branched DNA substrates, introducing single-strand cuts in duplex DNA close to junctions with ss-DNA.</text>
</comment>
<dbReference type="FunFam" id="3.40.1440.10:FF:000006">
    <property type="entry name" value="Structure-specific endonuclease subunit SLX1"/>
    <property type="match status" value="1"/>
</dbReference>
<evidence type="ECO:0000256" key="2">
    <source>
        <dbReference type="ARBA" id="ARBA00022759"/>
    </source>
</evidence>
<dbReference type="InterPro" id="IPR027520">
    <property type="entry name" value="Slx1"/>
</dbReference>
<dbReference type="Gene3D" id="3.30.40.10">
    <property type="entry name" value="Zinc/RING finger domain, C3HC4 (zinc finger)"/>
    <property type="match status" value="1"/>
</dbReference>
<proteinExistence type="inferred from homology"/>
<accession>A0A2G5BFN8</accession>
<comment type="similarity">
    <text evidence="8">Belongs to the SLX1 family.</text>
</comment>
<evidence type="ECO:0000256" key="5">
    <source>
        <dbReference type="ARBA" id="ARBA00023172"/>
    </source>
</evidence>
<keyword evidence="5 8" id="KW-0233">DNA recombination</keyword>
<dbReference type="STRING" id="763665.A0A2G5BFN8"/>
<protein>
    <recommendedName>
        <fullName evidence="9">GIY-YIG domain-containing protein</fullName>
    </recommendedName>
</protein>
<dbReference type="PANTHER" id="PTHR20208:SF10">
    <property type="entry name" value="STRUCTURE-SPECIFIC ENDONUCLEASE SUBUNIT SLX1"/>
    <property type="match status" value="1"/>
</dbReference>
<dbReference type="InterPro" id="IPR000305">
    <property type="entry name" value="GIY-YIG_endonuc"/>
</dbReference>
<evidence type="ECO:0000259" key="9">
    <source>
        <dbReference type="PROSITE" id="PS50164"/>
    </source>
</evidence>
<dbReference type="EMBL" id="KZ303492">
    <property type="protein sequence ID" value="PIA17820.1"/>
    <property type="molecule type" value="Genomic_DNA"/>
</dbReference>
<dbReference type="CDD" id="cd10455">
    <property type="entry name" value="GIY-YIG_SLX1"/>
    <property type="match status" value="1"/>
</dbReference>
<organism evidence="10 11">
    <name type="scientific">Coemansia reversa (strain ATCC 12441 / NRRL 1564)</name>
    <dbReference type="NCBI Taxonomy" id="763665"/>
    <lineage>
        <taxon>Eukaryota</taxon>
        <taxon>Fungi</taxon>
        <taxon>Fungi incertae sedis</taxon>
        <taxon>Zoopagomycota</taxon>
        <taxon>Kickxellomycotina</taxon>
        <taxon>Kickxellomycetes</taxon>
        <taxon>Kickxellales</taxon>
        <taxon>Kickxellaceae</taxon>
        <taxon>Coemansia</taxon>
    </lineage>
</organism>
<dbReference type="Proteomes" id="UP000242474">
    <property type="component" value="Unassembled WGS sequence"/>
</dbReference>
<dbReference type="AlphaFoldDB" id="A0A2G5BFN8"/>
<dbReference type="GO" id="GO:0000724">
    <property type="term" value="P:double-strand break repair via homologous recombination"/>
    <property type="evidence" value="ECO:0007669"/>
    <property type="project" value="TreeGrafter"/>
</dbReference>
<dbReference type="HAMAP" id="MF_03100">
    <property type="entry name" value="Endonuc_su_Slx1"/>
    <property type="match status" value="1"/>
</dbReference>
<keyword evidence="7 8" id="KW-0539">Nucleus</keyword>
<dbReference type="PROSITE" id="PS50164">
    <property type="entry name" value="GIY_YIG"/>
    <property type="match status" value="1"/>
</dbReference>
<sequence>MTTQQPAPLEPLCAFYCCYLLRSLKPGTRNYVYIGSTPNPVRRLRQHNGEIVAGAVTTRSRRPWEMILIVHGFPSKASALQFEWAWQHPHLSRHTSIDAVPFETQRILYGSAQKSLKTKLVALCAMFVVPPFRSWPLQVVCTTPQLHTELLTRAQQHGVSPHVRITQQDIASVFEQAPLRQQYLGPPAPSEQCSLCSEDMTEFRPWGACNVCSITWHLTCLVQHTAIAGSGIRSMDNKPLLPTTVSCTGCNHKIAWGDLVCAYVGTA</sequence>
<comment type="cofactor">
    <cofactor evidence="8">
        <name>a divalent metal cation</name>
        <dbReference type="ChEBI" id="CHEBI:60240"/>
    </cofactor>
</comment>
<evidence type="ECO:0000256" key="1">
    <source>
        <dbReference type="ARBA" id="ARBA00022722"/>
    </source>
</evidence>
<dbReference type="Gene3D" id="3.40.1440.10">
    <property type="entry name" value="GIY-YIG endonuclease"/>
    <property type="match status" value="1"/>
</dbReference>
<keyword evidence="4 8" id="KW-0378">Hydrolase</keyword>
<dbReference type="InterPro" id="IPR013083">
    <property type="entry name" value="Znf_RING/FYVE/PHD"/>
</dbReference>
<dbReference type="Pfam" id="PF01541">
    <property type="entry name" value="GIY-YIG"/>
    <property type="match status" value="1"/>
</dbReference>
<dbReference type="Pfam" id="PF21202">
    <property type="entry name" value="SLX1_C"/>
    <property type="match status" value="1"/>
</dbReference>
<evidence type="ECO:0000256" key="8">
    <source>
        <dbReference type="HAMAP-Rule" id="MF_03100"/>
    </source>
</evidence>
<dbReference type="GO" id="GO:0017108">
    <property type="term" value="F:5'-flap endonuclease activity"/>
    <property type="evidence" value="ECO:0007669"/>
    <property type="project" value="InterPro"/>
</dbReference>
<name>A0A2G5BFN8_COERN</name>
<keyword evidence="2 8" id="KW-0255">Endonuclease</keyword>
<dbReference type="GO" id="GO:0008821">
    <property type="term" value="F:crossover junction DNA endonuclease activity"/>
    <property type="evidence" value="ECO:0007669"/>
    <property type="project" value="TreeGrafter"/>
</dbReference>
<dbReference type="PANTHER" id="PTHR20208">
    <property type="entry name" value="STRUCTURE-SPECIFIC ENDONUCLEASE SUBUNIT SLX1"/>
    <property type="match status" value="1"/>
</dbReference>
<reference evidence="10 11" key="1">
    <citation type="journal article" date="2015" name="Genome Biol. Evol.">
        <title>Phylogenomic analyses indicate that early fungi evolved digesting cell walls of algal ancestors of land plants.</title>
        <authorList>
            <person name="Chang Y."/>
            <person name="Wang S."/>
            <person name="Sekimoto S."/>
            <person name="Aerts A.L."/>
            <person name="Choi C."/>
            <person name="Clum A."/>
            <person name="LaButti K.M."/>
            <person name="Lindquist E.A."/>
            <person name="Yee Ngan C."/>
            <person name="Ohm R.A."/>
            <person name="Salamov A.A."/>
            <person name="Grigoriev I.V."/>
            <person name="Spatafora J.W."/>
            <person name="Berbee M.L."/>
        </authorList>
    </citation>
    <scope>NUCLEOTIDE SEQUENCE [LARGE SCALE GENOMIC DNA]</scope>
    <source>
        <strain evidence="10 11">NRRL 1564</strain>
    </source>
</reference>
<keyword evidence="1 8" id="KW-0540">Nuclease</keyword>